<dbReference type="RefSeq" id="WP_107033416.1">
    <property type="nucleotide sequence ID" value="NZ_PUEC01000048.1"/>
</dbReference>
<dbReference type="GeneID" id="82527307"/>
<protein>
    <submittedName>
        <fullName evidence="2">Relaxase</fullName>
    </submittedName>
</protein>
<sequence length="398" mass="45796">MIAKAKSISHGINALNYITGVSANKKHPEKIFHICDNFLPPGIDPLGIWNSVRLDSMSRPRMKNNLIRIEISPAPEHTRNFTPDNWKQLWQDFVTEFDRQEMRDKKGRQLSPRTNLAGSKSTVWLHLESDSGIPHLHAVVSRLDENGNINNDRNIHLRAQRAAERIARKRGWQTAANIHDINRQSVSRDCLDVLSKMGEWSLDDYFTRLEAKGYDVKVRTDEKGVIRGYILKKGNARFKASELGKGRNLMASKLEGTWNKLRPNQERQTKADSRESDIRPDYTSYRPDTRRVEFEHESNSYTRFIPEKVMQVFDDEFDSREMDNWADLMNEACYHFAVAMSYMAFLNAPAHVSGGGGTSNNDLPRKRDNMEEEIARARRCAAAARSKIGIVRRKGIRR</sequence>
<feature type="compositionally biased region" description="Basic and acidic residues" evidence="1">
    <location>
        <begin position="263"/>
        <end position="280"/>
    </location>
</feature>
<accession>A0A2V1IIN9</accession>
<evidence type="ECO:0000313" key="2">
    <source>
        <dbReference type="EMBL" id="PWB00269.1"/>
    </source>
</evidence>
<name>A0A2V1IIN9_9BACT</name>
<dbReference type="Proteomes" id="UP000244905">
    <property type="component" value="Unassembled WGS sequence"/>
</dbReference>
<feature type="region of interest" description="Disordered" evidence="1">
    <location>
        <begin position="261"/>
        <end position="284"/>
    </location>
</feature>
<evidence type="ECO:0000256" key="1">
    <source>
        <dbReference type="SAM" id="MobiDB-lite"/>
    </source>
</evidence>
<gene>
    <name evidence="2" type="ORF">C5O23_13370</name>
</gene>
<evidence type="ECO:0000313" key="3">
    <source>
        <dbReference type="Proteomes" id="UP000244905"/>
    </source>
</evidence>
<reference evidence="3" key="1">
    <citation type="submission" date="2018-02" db="EMBL/GenBank/DDBJ databases">
        <authorList>
            <person name="Clavel T."/>
            <person name="Strowig T."/>
        </authorList>
    </citation>
    <scope>NUCLEOTIDE SEQUENCE [LARGE SCALE GENOMIC DNA]</scope>
    <source>
        <strain evidence="3">DSM 103720</strain>
    </source>
</reference>
<organism evidence="2 3">
    <name type="scientific">Duncaniella muris</name>
    <dbReference type="NCBI Taxonomy" id="2094150"/>
    <lineage>
        <taxon>Bacteria</taxon>
        <taxon>Pseudomonadati</taxon>
        <taxon>Bacteroidota</taxon>
        <taxon>Bacteroidia</taxon>
        <taxon>Bacteroidales</taxon>
        <taxon>Muribaculaceae</taxon>
        <taxon>Duncaniella</taxon>
    </lineage>
</organism>
<comment type="caution">
    <text evidence="2">The sequence shown here is derived from an EMBL/GenBank/DDBJ whole genome shotgun (WGS) entry which is preliminary data.</text>
</comment>
<dbReference type="AlphaFoldDB" id="A0A2V1IIN9"/>
<proteinExistence type="predicted"/>
<dbReference type="EMBL" id="PUEC01000048">
    <property type="protein sequence ID" value="PWB00269.1"/>
    <property type="molecule type" value="Genomic_DNA"/>
</dbReference>
<keyword evidence="3" id="KW-1185">Reference proteome</keyword>